<evidence type="ECO:0000256" key="4">
    <source>
        <dbReference type="ARBA" id="ARBA00022598"/>
    </source>
</evidence>
<dbReference type="SUPFAM" id="SSF47323">
    <property type="entry name" value="Anticodon-binding domain of a subclass of class I aminoacyl-tRNA synthetases"/>
    <property type="match status" value="1"/>
</dbReference>
<dbReference type="FunFam" id="3.40.50.620:FF:000056">
    <property type="entry name" value="Leucine--tRNA ligase"/>
    <property type="match status" value="1"/>
</dbReference>
<dbReference type="Pfam" id="PF13603">
    <property type="entry name" value="tRNA-synt_1_2"/>
    <property type="match status" value="1"/>
</dbReference>
<dbReference type="GO" id="GO:0005829">
    <property type="term" value="C:cytosol"/>
    <property type="evidence" value="ECO:0007669"/>
    <property type="project" value="TreeGrafter"/>
</dbReference>
<gene>
    <name evidence="16" type="ORF">MNBD_GAMMA26-442</name>
</gene>
<evidence type="ECO:0000256" key="11">
    <source>
        <dbReference type="SAM" id="MobiDB-lite"/>
    </source>
</evidence>
<keyword evidence="4 16" id="KW-0436">Ligase</keyword>
<feature type="region of interest" description="Disordered" evidence="11">
    <location>
        <begin position="1"/>
        <end position="24"/>
    </location>
</feature>
<dbReference type="EC" id="6.1.1.4" evidence="2"/>
<dbReference type="Pfam" id="PF08264">
    <property type="entry name" value="Anticodon_1"/>
    <property type="match status" value="1"/>
</dbReference>
<dbReference type="Gene3D" id="3.10.20.590">
    <property type="match status" value="1"/>
</dbReference>
<keyword evidence="7" id="KW-0648">Protein biosynthesis</keyword>
<feature type="domain" description="Aminoacyl-tRNA synthetase class Ia" evidence="12">
    <location>
        <begin position="417"/>
        <end position="574"/>
    </location>
</feature>
<evidence type="ECO:0000256" key="2">
    <source>
        <dbReference type="ARBA" id="ARBA00013164"/>
    </source>
</evidence>
<dbReference type="Gene3D" id="2.20.28.290">
    <property type="match status" value="1"/>
</dbReference>
<dbReference type="FunFam" id="2.20.28.290:FF:000001">
    <property type="entry name" value="Leucine--tRNA ligase"/>
    <property type="match status" value="1"/>
</dbReference>
<dbReference type="InterPro" id="IPR002302">
    <property type="entry name" value="Leu-tRNA-ligase"/>
</dbReference>
<dbReference type="FunFam" id="3.90.740.10:FF:000012">
    <property type="entry name" value="Leucine--tRNA ligase"/>
    <property type="match status" value="1"/>
</dbReference>
<dbReference type="InterPro" id="IPR009080">
    <property type="entry name" value="tRNAsynth_Ia_anticodon-bd"/>
</dbReference>
<dbReference type="InterPro" id="IPR014729">
    <property type="entry name" value="Rossmann-like_a/b/a_fold"/>
</dbReference>
<dbReference type="PANTHER" id="PTHR43740:SF2">
    <property type="entry name" value="LEUCINE--TRNA LIGASE, MITOCHONDRIAL"/>
    <property type="match status" value="1"/>
</dbReference>
<evidence type="ECO:0000259" key="15">
    <source>
        <dbReference type="Pfam" id="PF13603"/>
    </source>
</evidence>
<evidence type="ECO:0000259" key="12">
    <source>
        <dbReference type="Pfam" id="PF00133"/>
    </source>
</evidence>
<dbReference type="PANTHER" id="PTHR43740">
    <property type="entry name" value="LEUCYL-TRNA SYNTHETASE"/>
    <property type="match status" value="1"/>
</dbReference>
<evidence type="ECO:0000256" key="6">
    <source>
        <dbReference type="ARBA" id="ARBA00022840"/>
    </source>
</evidence>
<evidence type="ECO:0000256" key="10">
    <source>
        <dbReference type="ARBA" id="ARBA00047469"/>
    </source>
</evidence>
<evidence type="ECO:0000256" key="7">
    <source>
        <dbReference type="ARBA" id="ARBA00022917"/>
    </source>
</evidence>
<dbReference type="InterPro" id="IPR001412">
    <property type="entry name" value="aa-tRNA-synth_I_CS"/>
</dbReference>
<evidence type="ECO:0000256" key="5">
    <source>
        <dbReference type="ARBA" id="ARBA00022741"/>
    </source>
</evidence>
<dbReference type="PROSITE" id="PS00178">
    <property type="entry name" value="AA_TRNA_LIGASE_I"/>
    <property type="match status" value="1"/>
</dbReference>
<evidence type="ECO:0000256" key="8">
    <source>
        <dbReference type="ARBA" id="ARBA00023146"/>
    </source>
</evidence>
<protein>
    <recommendedName>
        <fullName evidence="2">leucine--tRNA ligase</fullName>
        <ecNumber evidence="2">6.1.1.4</ecNumber>
    </recommendedName>
    <alternativeName>
        <fullName evidence="9">Leucyl-tRNA synthetase</fullName>
    </alternativeName>
</protein>
<accession>A0A3B1ASG3</accession>
<sequence length="861" mass="96738">MQATYNPATIEQQTQQNWDSNHSFRATEDESKEKFYCLAMFPYPSGKLHMGHVRNYTIGDVIARYQRMLGKNVLQPMGWDAFGLPAEGAAIKNNMPPANWTYSNIDYMRNQLRRLGFAYDWSRELATCQPDYYKWEQWLFIELYNKGLVYRKNAVVNWDPVDQTVLANEQVIDGRGWRSGALVERREIPQWFIKITAYADELLAELDNLDGWPDQVRTMQRNWIGRSEGVQLDFTIPDSDAKLTVFTTRPDTLMGVTYVAVAAEHPLALSAAEGNPELTAFIEECRHGGTSEMDTETIEKKGMPLGLSVIHPISEEAIPVYAANFVLMGYGTGAVMAVPAHDQRDWEFATKYGIPIRQVIVSKDGSDCSVAEAAYVETGVLTNSDSFDGLTSEDAFDAIAEYLSKADKGGKQTNYRLRDWGVSRQRYWGAPIPMIHCKKCGIVPVPEDDLPVVLPEDVAFDATGGSPIKKMPEFSRITCPECGAEAERETDTFDTFMESSWYYARFACPDAASEMLDQRANYWLPVDHYVGGIEHAILHLLYARFYHKLMRDVGLVKSDEPFTNLLTQGMVVAETYYREDASGSMQWFNPEDVEIEHDDKGKATKATLQQDGQAVQIGGIEKMSKSKNNGVDPQQLIDLYGADTVRLYTMFTAPPDQSLEWSDDGVEGSHRFLKRVWALAANKTEQLSAGAGDLSNLDDMRQAARREIHQALQQANRDYERQQFNTVVSAGMKIINVLYKLGDTESDRALLHEGMGITLSLLGPIAPHITHYLWQELGYGADILEANWPQPDAAALKQETVQIVIQINGKVRSRIHVAVNADQEAIEQAALEDDNIQRFIGDAQVRKIILVPGKLVNIVAK</sequence>
<dbReference type="GO" id="GO:0004823">
    <property type="term" value="F:leucine-tRNA ligase activity"/>
    <property type="evidence" value="ECO:0007669"/>
    <property type="project" value="UniProtKB-EC"/>
</dbReference>
<evidence type="ECO:0000313" key="16">
    <source>
        <dbReference type="EMBL" id="VAX06682.1"/>
    </source>
</evidence>
<dbReference type="HAMAP" id="MF_00049_B">
    <property type="entry name" value="Leu_tRNA_synth_B"/>
    <property type="match status" value="1"/>
</dbReference>
<dbReference type="InterPro" id="IPR009008">
    <property type="entry name" value="Val/Leu/Ile-tRNA-synth_edit"/>
</dbReference>
<evidence type="ECO:0000256" key="3">
    <source>
        <dbReference type="ARBA" id="ARBA00022490"/>
    </source>
</evidence>
<dbReference type="CDD" id="cd07958">
    <property type="entry name" value="Anticodon_Ia_Leu_BEm"/>
    <property type="match status" value="1"/>
</dbReference>
<feature type="domain" description="Leucyl-tRNA synthetase editing" evidence="15">
    <location>
        <begin position="221"/>
        <end position="403"/>
    </location>
</feature>
<dbReference type="FunFam" id="3.10.20.590:FF:000001">
    <property type="entry name" value="Leucine--tRNA ligase"/>
    <property type="match status" value="1"/>
</dbReference>
<dbReference type="InterPro" id="IPR002300">
    <property type="entry name" value="aa-tRNA-synth_Ia"/>
</dbReference>
<dbReference type="EMBL" id="UOFX01000016">
    <property type="protein sequence ID" value="VAX06682.1"/>
    <property type="molecule type" value="Genomic_DNA"/>
</dbReference>
<dbReference type="GO" id="GO:0006429">
    <property type="term" value="P:leucyl-tRNA aminoacylation"/>
    <property type="evidence" value="ECO:0007669"/>
    <property type="project" value="InterPro"/>
</dbReference>
<dbReference type="Gene3D" id="3.40.50.620">
    <property type="entry name" value="HUPs"/>
    <property type="match status" value="2"/>
</dbReference>
<dbReference type="PRINTS" id="PR00985">
    <property type="entry name" value="TRNASYNTHLEU"/>
</dbReference>
<dbReference type="Pfam" id="PF00133">
    <property type="entry name" value="tRNA-synt_1"/>
    <property type="match status" value="2"/>
</dbReference>
<comment type="catalytic activity">
    <reaction evidence="10">
        <text>tRNA(Leu) + L-leucine + ATP = L-leucyl-tRNA(Leu) + AMP + diphosphate</text>
        <dbReference type="Rhea" id="RHEA:11688"/>
        <dbReference type="Rhea" id="RHEA-COMP:9613"/>
        <dbReference type="Rhea" id="RHEA-COMP:9622"/>
        <dbReference type="ChEBI" id="CHEBI:30616"/>
        <dbReference type="ChEBI" id="CHEBI:33019"/>
        <dbReference type="ChEBI" id="CHEBI:57427"/>
        <dbReference type="ChEBI" id="CHEBI:78442"/>
        <dbReference type="ChEBI" id="CHEBI:78494"/>
        <dbReference type="ChEBI" id="CHEBI:456215"/>
        <dbReference type="EC" id="6.1.1.4"/>
    </reaction>
</comment>
<dbReference type="Gene3D" id="1.10.730.10">
    <property type="entry name" value="Isoleucyl-tRNA Synthetase, Domain 1"/>
    <property type="match status" value="1"/>
</dbReference>
<dbReference type="GO" id="GO:0005524">
    <property type="term" value="F:ATP binding"/>
    <property type="evidence" value="ECO:0007669"/>
    <property type="project" value="UniProtKB-KW"/>
</dbReference>
<keyword evidence="5" id="KW-0547">Nucleotide-binding</keyword>
<reference evidence="16" key="1">
    <citation type="submission" date="2018-06" db="EMBL/GenBank/DDBJ databases">
        <authorList>
            <person name="Zhirakovskaya E."/>
        </authorList>
    </citation>
    <scope>NUCLEOTIDE SEQUENCE</scope>
</reference>
<keyword evidence="8 16" id="KW-0030">Aminoacyl-tRNA synthetase</keyword>
<organism evidence="16">
    <name type="scientific">hydrothermal vent metagenome</name>
    <dbReference type="NCBI Taxonomy" id="652676"/>
    <lineage>
        <taxon>unclassified sequences</taxon>
        <taxon>metagenomes</taxon>
        <taxon>ecological metagenomes</taxon>
    </lineage>
</organism>
<name>A0A3B1ASG3_9ZZZZ</name>
<dbReference type="CDD" id="cd00812">
    <property type="entry name" value="LeuRS_core"/>
    <property type="match status" value="1"/>
</dbReference>
<feature type="domain" description="Aminoacyl-tRNA synthetase class Ia" evidence="12">
    <location>
        <begin position="621"/>
        <end position="660"/>
    </location>
</feature>
<dbReference type="GO" id="GO:0002161">
    <property type="term" value="F:aminoacyl-tRNA deacylase activity"/>
    <property type="evidence" value="ECO:0007669"/>
    <property type="project" value="InterPro"/>
</dbReference>
<feature type="domain" description="Methionyl/Leucyl tRNA synthetase" evidence="14">
    <location>
        <begin position="40"/>
        <end position="171"/>
    </location>
</feature>
<dbReference type="AlphaFoldDB" id="A0A3B1ASG3"/>
<evidence type="ECO:0000259" key="14">
    <source>
        <dbReference type="Pfam" id="PF09334"/>
    </source>
</evidence>
<evidence type="ECO:0000256" key="1">
    <source>
        <dbReference type="ARBA" id="ARBA00005594"/>
    </source>
</evidence>
<feature type="domain" description="Methionyl/Valyl/Leucyl/Isoleucyl-tRNA synthetase anticodon-binding" evidence="13">
    <location>
        <begin position="704"/>
        <end position="824"/>
    </location>
</feature>
<dbReference type="SUPFAM" id="SSF50677">
    <property type="entry name" value="ValRS/IleRS/LeuRS editing domain"/>
    <property type="match status" value="1"/>
</dbReference>
<dbReference type="FunFam" id="3.40.50.620:FF:000395">
    <property type="entry name" value="Leucine--tRNA ligase"/>
    <property type="match status" value="1"/>
</dbReference>
<dbReference type="NCBIfam" id="TIGR00396">
    <property type="entry name" value="leuS_bact"/>
    <property type="match status" value="1"/>
</dbReference>
<dbReference type="InterPro" id="IPR025709">
    <property type="entry name" value="Leu_tRNA-synth_edit"/>
</dbReference>
<keyword evidence="6" id="KW-0067">ATP-binding</keyword>
<dbReference type="SUPFAM" id="SSF52374">
    <property type="entry name" value="Nucleotidylyl transferase"/>
    <property type="match status" value="1"/>
</dbReference>
<keyword evidence="3" id="KW-0963">Cytoplasm</keyword>
<dbReference type="FunFam" id="1.10.730.10:FF:000003">
    <property type="entry name" value="Leucine--tRNA ligase"/>
    <property type="match status" value="1"/>
</dbReference>
<dbReference type="InterPro" id="IPR013155">
    <property type="entry name" value="M/V/L/I-tRNA-synth_anticd-bd"/>
</dbReference>
<dbReference type="Pfam" id="PF09334">
    <property type="entry name" value="tRNA-synt_1g"/>
    <property type="match status" value="1"/>
</dbReference>
<dbReference type="InterPro" id="IPR015413">
    <property type="entry name" value="Methionyl/Leucyl_tRNA_Synth"/>
</dbReference>
<proteinExistence type="inferred from homology"/>
<comment type="similarity">
    <text evidence="1">Belongs to the class-I aminoacyl-tRNA synthetase family.</text>
</comment>
<evidence type="ECO:0000256" key="9">
    <source>
        <dbReference type="ARBA" id="ARBA00030520"/>
    </source>
</evidence>
<evidence type="ECO:0000259" key="13">
    <source>
        <dbReference type="Pfam" id="PF08264"/>
    </source>
</evidence>